<protein>
    <recommendedName>
        <fullName evidence="6">O-antigen ligase-related domain-containing protein</fullName>
    </recommendedName>
</protein>
<evidence type="ECO:0000256" key="4">
    <source>
        <dbReference type="ARBA" id="ARBA00023136"/>
    </source>
</evidence>
<feature type="transmembrane region" description="Helical" evidence="5">
    <location>
        <begin position="331"/>
        <end position="350"/>
    </location>
</feature>
<dbReference type="PANTHER" id="PTHR37422">
    <property type="entry name" value="TEICHURONIC ACID BIOSYNTHESIS PROTEIN TUAE"/>
    <property type="match status" value="1"/>
</dbReference>
<comment type="caution">
    <text evidence="7">The sequence shown here is derived from an EMBL/GenBank/DDBJ whole genome shotgun (WGS) entry which is preliminary data.</text>
</comment>
<dbReference type="Proteomes" id="UP000179233">
    <property type="component" value="Unassembled WGS sequence"/>
</dbReference>
<evidence type="ECO:0000313" key="8">
    <source>
        <dbReference type="Proteomes" id="UP000179233"/>
    </source>
</evidence>
<keyword evidence="4 5" id="KW-0472">Membrane</keyword>
<dbReference type="EMBL" id="MHCJ01000003">
    <property type="protein sequence ID" value="OGY18899.1"/>
    <property type="molecule type" value="Genomic_DNA"/>
</dbReference>
<feature type="transmembrane region" description="Helical" evidence="5">
    <location>
        <begin position="470"/>
        <end position="488"/>
    </location>
</feature>
<dbReference type="AlphaFoldDB" id="A0A1G1VU25"/>
<dbReference type="Pfam" id="PF04932">
    <property type="entry name" value="Wzy_C"/>
    <property type="match status" value="1"/>
</dbReference>
<feature type="domain" description="O-antigen ligase-related" evidence="6">
    <location>
        <begin position="290"/>
        <end position="444"/>
    </location>
</feature>
<feature type="transmembrane region" description="Helical" evidence="5">
    <location>
        <begin position="213"/>
        <end position="235"/>
    </location>
</feature>
<proteinExistence type="predicted"/>
<feature type="transmembrane region" description="Helical" evidence="5">
    <location>
        <begin position="283"/>
        <end position="301"/>
    </location>
</feature>
<evidence type="ECO:0000259" key="6">
    <source>
        <dbReference type="Pfam" id="PF04932"/>
    </source>
</evidence>
<feature type="transmembrane region" description="Helical" evidence="5">
    <location>
        <begin position="97"/>
        <end position="117"/>
    </location>
</feature>
<reference evidence="7 8" key="1">
    <citation type="journal article" date="2016" name="Nat. Commun.">
        <title>Thousands of microbial genomes shed light on interconnected biogeochemical processes in an aquifer system.</title>
        <authorList>
            <person name="Anantharaman K."/>
            <person name="Brown C.T."/>
            <person name="Hug L.A."/>
            <person name="Sharon I."/>
            <person name="Castelle C.J."/>
            <person name="Probst A.J."/>
            <person name="Thomas B.C."/>
            <person name="Singh A."/>
            <person name="Wilkins M.J."/>
            <person name="Karaoz U."/>
            <person name="Brodie E.L."/>
            <person name="Williams K.H."/>
            <person name="Hubbard S.S."/>
            <person name="Banfield J.F."/>
        </authorList>
    </citation>
    <scope>NUCLEOTIDE SEQUENCE [LARGE SCALE GENOMIC DNA]</scope>
</reference>
<feature type="transmembrane region" description="Helical" evidence="5">
    <location>
        <begin position="429"/>
        <end position="450"/>
    </location>
</feature>
<accession>A0A1G1VU25</accession>
<feature type="transmembrane region" description="Helical" evidence="5">
    <location>
        <begin position="308"/>
        <end position="325"/>
    </location>
</feature>
<feature type="transmembrane region" description="Helical" evidence="5">
    <location>
        <begin position="180"/>
        <end position="201"/>
    </location>
</feature>
<evidence type="ECO:0000256" key="2">
    <source>
        <dbReference type="ARBA" id="ARBA00022692"/>
    </source>
</evidence>
<feature type="transmembrane region" description="Helical" evidence="5">
    <location>
        <begin position="72"/>
        <end position="90"/>
    </location>
</feature>
<dbReference type="InterPro" id="IPR007016">
    <property type="entry name" value="O-antigen_ligase-rel_domated"/>
</dbReference>
<organism evidence="7 8">
    <name type="scientific">Candidatus Chisholmbacteria bacterium RIFCSPHIGHO2_01_FULL_52_32</name>
    <dbReference type="NCBI Taxonomy" id="1797591"/>
    <lineage>
        <taxon>Bacteria</taxon>
        <taxon>Candidatus Chisholmiibacteriota</taxon>
    </lineage>
</organism>
<comment type="subcellular location">
    <subcellularLocation>
        <location evidence="1">Membrane</location>
        <topology evidence="1">Multi-pass membrane protein</topology>
    </subcellularLocation>
</comment>
<evidence type="ECO:0000256" key="1">
    <source>
        <dbReference type="ARBA" id="ARBA00004141"/>
    </source>
</evidence>
<dbReference type="PANTHER" id="PTHR37422:SF13">
    <property type="entry name" value="LIPOPOLYSACCHARIDE BIOSYNTHESIS PROTEIN PA4999-RELATED"/>
    <property type="match status" value="1"/>
</dbReference>
<evidence type="ECO:0000256" key="3">
    <source>
        <dbReference type="ARBA" id="ARBA00022989"/>
    </source>
</evidence>
<feature type="transmembrane region" description="Helical" evidence="5">
    <location>
        <begin position="148"/>
        <end position="174"/>
    </location>
</feature>
<evidence type="ECO:0000256" key="5">
    <source>
        <dbReference type="SAM" id="Phobius"/>
    </source>
</evidence>
<keyword evidence="2 5" id="KW-0812">Transmembrane</keyword>
<sequence>MTLAQNDYSPAAEQPIYQDQAPFVADPSILHEPRGQAPLGSLEGLQKSIPYQEGFIGDLWQLGYIPQKLSSLYPTLVFLILSFLFFVLLRNRVRDRIQLIIFFLFSLFVLGPIRLALPFGISSLYGVVRFGGLVLAFFLLLRSWKTAFPLLLSSPLLVPLLLYTATLLLSFLHVLDASSYMSFLKLAVTGYLFFLIGFLALERRADLRIFSTFFAVSGGVAAIMMFIAFGFKGIYQNILKALYPLEGYLKLLFDLQRGRLTPIWDIEFLGQFLLYRIFSGYRSSRIAAVFVFALLCFVVLLSNTRYRVILLLFSLAAFVVLFKKTQLLKQFFIPSILFIFLYLGISNLFLEVNVFDRFLLRDFVADRLPLSIRAEMAKESLAMAAAFPLTGVGLGNFIDYVSFKYRYHGVAFDPFYALVMDTYFYPHNWFLATLAETGVVGFGSLLWLVWRMLREDRDLLNSTHRMSDRALLSVFMIPTWAYLLGNLITNLYTSLPLVVLFWFFRGMLHRIAFDRLLKP</sequence>
<dbReference type="InterPro" id="IPR051533">
    <property type="entry name" value="WaaL-like"/>
</dbReference>
<feature type="transmembrane region" description="Helical" evidence="5">
    <location>
        <begin position="123"/>
        <end position="141"/>
    </location>
</feature>
<feature type="transmembrane region" description="Helical" evidence="5">
    <location>
        <begin position="381"/>
        <end position="398"/>
    </location>
</feature>
<dbReference type="GO" id="GO:0016020">
    <property type="term" value="C:membrane"/>
    <property type="evidence" value="ECO:0007669"/>
    <property type="project" value="UniProtKB-SubCell"/>
</dbReference>
<keyword evidence="3 5" id="KW-1133">Transmembrane helix</keyword>
<evidence type="ECO:0000313" key="7">
    <source>
        <dbReference type="EMBL" id="OGY18899.1"/>
    </source>
</evidence>
<name>A0A1G1VU25_9BACT</name>
<gene>
    <name evidence="7" type="ORF">A2786_05415</name>
</gene>